<dbReference type="EMBL" id="PUHZ01000017">
    <property type="protein sequence ID" value="PQO44911.1"/>
    <property type="molecule type" value="Genomic_DNA"/>
</dbReference>
<dbReference type="PANTHER" id="PTHR33908:SF11">
    <property type="entry name" value="MEMBRANE PROTEIN"/>
    <property type="match status" value="1"/>
</dbReference>
<reference evidence="10 11" key="1">
    <citation type="submission" date="2018-02" db="EMBL/GenBank/DDBJ databases">
        <title>Comparative genomes isolates from brazilian mangrove.</title>
        <authorList>
            <person name="Araujo J.E."/>
            <person name="Taketani R.G."/>
            <person name="Silva M.C.P."/>
            <person name="Loureco M.V."/>
            <person name="Andreote F.D."/>
        </authorList>
    </citation>
    <scope>NUCLEOTIDE SEQUENCE [LARGE SCALE GENOMIC DNA]</scope>
    <source>
        <strain evidence="10 11">Nap-Phe MGV</strain>
    </source>
</reference>
<sequence length="532" mass="59229">MNNEPSSSLADADDSARWTRRSLMLIAGLAIFRVLYLALDPFDLVHDEAYYWDWSRQLDYGYYSKPPMIAWIIGLSTRLLGNSEFAVRLPAALLGTGSLLFVFLLAKRMYNAQVGFWAALLVAMTPGNGAMSLLMTIDSPFLFFWSAAMYAFWRLLERKEDRWRWLIATTVLIGLGLLTKQTMAGLLVFGGLFVLLSKEDRFEAIRPGLYVCAAGAILFLAPVLYWNYQHDWITLQHTSEHFQAEPVSALRRVVISLEFVGGLFGVISPVTFFLVLAVGAFGLAAFRQVGRRERFLLCLSALPMLLVFGLSLKQRLELNWPAPFFGAAIILVAAWALGHVSLPRLPMKPGEWRLRMAAGAGAVCLAVTYAIPFTLTPLGLNGSPVDVIVRLRGWEELGEKVGGEVATEENASPEMPIEMIVTAGRAIASELAFYMPQHPKVYVWDNNTVPLSQYDVWGGPQGEGRDFLVVTYQDQEVPAALRLAFETLTPLPDVEVEVGPNRKHAVTVYQGTNFRGWSIAKQLQTGQSTLRR</sequence>
<keyword evidence="7 8" id="KW-0472">Membrane</keyword>
<gene>
    <name evidence="10" type="ORF">C5Y93_17635</name>
</gene>
<evidence type="ECO:0000256" key="3">
    <source>
        <dbReference type="ARBA" id="ARBA00022676"/>
    </source>
</evidence>
<keyword evidence="2" id="KW-1003">Cell membrane</keyword>
<keyword evidence="6 8" id="KW-1133">Transmembrane helix</keyword>
<dbReference type="GO" id="GO:0009103">
    <property type="term" value="P:lipopolysaccharide biosynthetic process"/>
    <property type="evidence" value="ECO:0007669"/>
    <property type="project" value="UniProtKB-ARBA"/>
</dbReference>
<feature type="transmembrane region" description="Helical" evidence="8">
    <location>
        <begin position="118"/>
        <end position="145"/>
    </location>
</feature>
<feature type="transmembrane region" description="Helical" evidence="8">
    <location>
        <begin position="295"/>
        <end position="312"/>
    </location>
</feature>
<evidence type="ECO:0000256" key="7">
    <source>
        <dbReference type="ARBA" id="ARBA00023136"/>
    </source>
</evidence>
<evidence type="ECO:0000259" key="9">
    <source>
        <dbReference type="Pfam" id="PF13231"/>
    </source>
</evidence>
<evidence type="ECO:0000313" key="11">
    <source>
        <dbReference type="Proteomes" id="UP000237819"/>
    </source>
</evidence>
<evidence type="ECO:0000256" key="2">
    <source>
        <dbReference type="ARBA" id="ARBA00022475"/>
    </source>
</evidence>
<dbReference type="PANTHER" id="PTHR33908">
    <property type="entry name" value="MANNOSYLTRANSFERASE YKCB-RELATED"/>
    <property type="match status" value="1"/>
</dbReference>
<feature type="transmembrane region" description="Helical" evidence="8">
    <location>
        <begin position="324"/>
        <end position="342"/>
    </location>
</feature>
<feature type="transmembrane region" description="Helical" evidence="8">
    <location>
        <begin position="208"/>
        <end position="228"/>
    </location>
</feature>
<feature type="transmembrane region" description="Helical" evidence="8">
    <location>
        <begin position="354"/>
        <end position="375"/>
    </location>
</feature>
<evidence type="ECO:0000256" key="8">
    <source>
        <dbReference type="SAM" id="Phobius"/>
    </source>
</evidence>
<accession>A0A2S8GKS4</accession>
<dbReference type="InterPro" id="IPR038731">
    <property type="entry name" value="RgtA/B/C-like"/>
</dbReference>
<keyword evidence="4" id="KW-0808">Transferase</keyword>
<dbReference type="InterPro" id="IPR050297">
    <property type="entry name" value="LipidA_mod_glycosyltrf_83"/>
</dbReference>
<keyword evidence="5 8" id="KW-0812">Transmembrane</keyword>
<dbReference type="OrthoDB" id="9811222at2"/>
<dbReference type="GO" id="GO:0016763">
    <property type="term" value="F:pentosyltransferase activity"/>
    <property type="evidence" value="ECO:0007669"/>
    <property type="project" value="TreeGrafter"/>
</dbReference>
<evidence type="ECO:0000313" key="10">
    <source>
        <dbReference type="EMBL" id="PQO44911.1"/>
    </source>
</evidence>
<comment type="caution">
    <text evidence="10">The sequence shown here is derived from an EMBL/GenBank/DDBJ whole genome shotgun (WGS) entry which is preliminary data.</text>
</comment>
<dbReference type="GO" id="GO:0005886">
    <property type="term" value="C:plasma membrane"/>
    <property type="evidence" value="ECO:0007669"/>
    <property type="project" value="UniProtKB-SubCell"/>
</dbReference>
<organism evidence="10 11">
    <name type="scientific">Blastopirellula marina</name>
    <dbReference type="NCBI Taxonomy" id="124"/>
    <lineage>
        <taxon>Bacteria</taxon>
        <taxon>Pseudomonadati</taxon>
        <taxon>Planctomycetota</taxon>
        <taxon>Planctomycetia</taxon>
        <taxon>Pirellulales</taxon>
        <taxon>Pirellulaceae</taxon>
        <taxon>Blastopirellula</taxon>
    </lineage>
</organism>
<name>A0A2S8GKS4_9BACT</name>
<dbReference type="AlphaFoldDB" id="A0A2S8GKS4"/>
<keyword evidence="3" id="KW-0328">Glycosyltransferase</keyword>
<dbReference type="RefSeq" id="WP_105336753.1">
    <property type="nucleotide sequence ID" value="NZ_PUHZ01000017.1"/>
</dbReference>
<feature type="transmembrane region" description="Helical" evidence="8">
    <location>
        <begin position="259"/>
        <end position="283"/>
    </location>
</feature>
<comment type="subcellular location">
    <subcellularLocation>
        <location evidence="1">Cell membrane</location>
        <topology evidence="1">Multi-pass membrane protein</topology>
    </subcellularLocation>
</comment>
<evidence type="ECO:0000256" key="6">
    <source>
        <dbReference type="ARBA" id="ARBA00022989"/>
    </source>
</evidence>
<feature type="transmembrane region" description="Helical" evidence="8">
    <location>
        <begin position="21"/>
        <end position="39"/>
    </location>
</feature>
<feature type="transmembrane region" description="Helical" evidence="8">
    <location>
        <begin position="165"/>
        <end position="196"/>
    </location>
</feature>
<proteinExistence type="predicted"/>
<dbReference type="Proteomes" id="UP000237819">
    <property type="component" value="Unassembled WGS sequence"/>
</dbReference>
<feature type="domain" description="Glycosyltransferase RgtA/B/C/D-like" evidence="9">
    <location>
        <begin position="64"/>
        <end position="226"/>
    </location>
</feature>
<protein>
    <recommendedName>
        <fullName evidence="9">Glycosyltransferase RgtA/B/C/D-like domain-containing protein</fullName>
    </recommendedName>
</protein>
<dbReference type="Pfam" id="PF13231">
    <property type="entry name" value="PMT_2"/>
    <property type="match status" value="1"/>
</dbReference>
<evidence type="ECO:0000256" key="1">
    <source>
        <dbReference type="ARBA" id="ARBA00004651"/>
    </source>
</evidence>
<evidence type="ECO:0000256" key="5">
    <source>
        <dbReference type="ARBA" id="ARBA00022692"/>
    </source>
</evidence>
<feature type="transmembrane region" description="Helical" evidence="8">
    <location>
        <begin position="85"/>
        <end position="106"/>
    </location>
</feature>
<evidence type="ECO:0000256" key="4">
    <source>
        <dbReference type="ARBA" id="ARBA00022679"/>
    </source>
</evidence>